<keyword evidence="2" id="KW-1185">Reference proteome</keyword>
<organism evidence="1 2">
    <name type="scientific">Euplotes crassus</name>
    <dbReference type="NCBI Taxonomy" id="5936"/>
    <lineage>
        <taxon>Eukaryota</taxon>
        <taxon>Sar</taxon>
        <taxon>Alveolata</taxon>
        <taxon>Ciliophora</taxon>
        <taxon>Intramacronucleata</taxon>
        <taxon>Spirotrichea</taxon>
        <taxon>Hypotrichia</taxon>
        <taxon>Euplotida</taxon>
        <taxon>Euplotidae</taxon>
        <taxon>Moneuplotes</taxon>
    </lineage>
</organism>
<gene>
    <name evidence="1" type="ORF">ECRASSUSDP1_LOCUS12994</name>
</gene>
<proteinExistence type="predicted"/>
<dbReference type="AlphaFoldDB" id="A0AAD1UMR8"/>
<comment type="caution">
    <text evidence="1">The sequence shown here is derived from an EMBL/GenBank/DDBJ whole genome shotgun (WGS) entry which is preliminary data.</text>
</comment>
<dbReference type="Proteomes" id="UP001295684">
    <property type="component" value="Unassembled WGS sequence"/>
</dbReference>
<name>A0AAD1UMR8_EUPCR</name>
<evidence type="ECO:0000313" key="1">
    <source>
        <dbReference type="EMBL" id="CAI2371669.1"/>
    </source>
</evidence>
<protein>
    <submittedName>
        <fullName evidence="1">Uncharacterized protein</fullName>
    </submittedName>
</protein>
<accession>A0AAD1UMR8</accession>
<dbReference type="EMBL" id="CAMPGE010012914">
    <property type="protein sequence ID" value="CAI2371669.1"/>
    <property type="molecule type" value="Genomic_DNA"/>
</dbReference>
<sequence>MKTRRELSKDSTSIKKARNTTSDICFWVFNTSSQCYWRSQKPSSAPKISNNNFRVRKKLVAYIKS</sequence>
<evidence type="ECO:0000313" key="2">
    <source>
        <dbReference type="Proteomes" id="UP001295684"/>
    </source>
</evidence>
<reference evidence="1" key="1">
    <citation type="submission" date="2023-07" db="EMBL/GenBank/DDBJ databases">
        <authorList>
            <consortium name="AG Swart"/>
            <person name="Singh M."/>
            <person name="Singh A."/>
            <person name="Seah K."/>
            <person name="Emmerich C."/>
        </authorList>
    </citation>
    <scope>NUCLEOTIDE SEQUENCE</scope>
    <source>
        <strain evidence="1">DP1</strain>
    </source>
</reference>